<reference evidence="5 6" key="1">
    <citation type="journal article" date="2019" name="Front. Microbiol.">
        <title>In silico and Genetic Analyses of Cyclic Lipopeptide Synthetic Gene Clusters in Pseudomonas sp. 11K1.</title>
        <authorList>
            <person name="Zhao H."/>
            <person name="Liu Y.P."/>
            <person name="Zhang L.Q."/>
        </authorList>
    </citation>
    <scope>NUCLEOTIDE SEQUENCE [LARGE SCALE GENOMIC DNA]</scope>
    <source>
        <strain evidence="5 6">11K1</strain>
    </source>
</reference>
<dbReference type="PANTHER" id="PTHR14226:SF78">
    <property type="entry name" value="SLR0060 PROTEIN"/>
    <property type="match status" value="1"/>
</dbReference>
<proteinExistence type="predicted"/>
<dbReference type="Pfam" id="PF01734">
    <property type="entry name" value="Patatin"/>
    <property type="match status" value="1"/>
</dbReference>
<dbReference type="PANTHER" id="PTHR14226">
    <property type="entry name" value="NEUROPATHY TARGET ESTERASE/SWISS CHEESE D.MELANOGASTER"/>
    <property type="match status" value="1"/>
</dbReference>
<dbReference type="InterPro" id="IPR016035">
    <property type="entry name" value="Acyl_Trfase/lysoPLipase"/>
</dbReference>
<dbReference type="Gene3D" id="3.40.1090.10">
    <property type="entry name" value="Cytosolic phospholipase A2 catalytic domain"/>
    <property type="match status" value="2"/>
</dbReference>
<gene>
    <name evidence="5" type="ORF">EPZ47_03900</name>
</gene>
<dbReference type="GO" id="GO:0016787">
    <property type="term" value="F:hydrolase activity"/>
    <property type="evidence" value="ECO:0007669"/>
    <property type="project" value="UniProtKB-KW"/>
</dbReference>
<evidence type="ECO:0000313" key="5">
    <source>
        <dbReference type="EMBL" id="QBZ87878.1"/>
    </source>
</evidence>
<feature type="domain" description="PNPLA" evidence="4">
    <location>
        <begin position="20"/>
        <end position="262"/>
    </location>
</feature>
<evidence type="ECO:0000256" key="3">
    <source>
        <dbReference type="ARBA" id="ARBA00023098"/>
    </source>
</evidence>
<accession>A0A4P7PBR0</accession>
<dbReference type="GO" id="GO:0016042">
    <property type="term" value="P:lipid catabolic process"/>
    <property type="evidence" value="ECO:0007669"/>
    <property type="project" value="UniProtKB-KW"/>
</dbReference>
<organism evidence="5 6">
    <name type="scientific">Pseudomonas viciae</name>
    <dbReference type="NCBI Taxonomy" id="2505979"/>
    <lineage>
        <taxon>Bacteria</taxon>
        <taxon>Pseudomonadati</taxon>
        <taxon>Pseudomonadota</taxon>
        <taxon>Gammaproteobacteria</taxon>
        <taxon>Pseudomonadales</taxon>
        <taxon>Pseudomonadaceae</taxon>
        <taxon>Pseudomonas</taxon>
    </lineage>
</organism>
<dbReference type="KEGG" id="pvk:EPZ47_03900"/>
<keyword evidence="1" id="KW-0378">Hydrolase</keyword>
<evidence type="ECO:0000256" key="2">
    <source>
        <dbReference type="ARBA" id="ARBA00022963"/>
    </source>
</evidence>
<evidence type="ECO:0000259" key="4">
    <source>
        <dbReference type="Pfam" id="PF01734"/>
    </source>
</evidence>
<protein>
    <submittedName>
        <fullName evidence="5">Patatin-like phospholipase family protein</fullName>
    </submittedName>
</protein>
<sequence length="404" mass="44948">MRVSDALLVSQDEGTDKIALALSGGGSRAMAFHLGCLRALHDLGVLQRVCTITAVSGGSVLAGLYCSHPGDFEAFEARSREILREGFAKPALWRALSSADGVKAVAYASALVVERAVAFFWRMGQRVLRKWKAGEHWPNSAPFLRKASRTTIMRNVFSKTFNGCLLKNLRKDRPQLIVIACELRAKAAFYYTRDRLHCWRYGSASSEGVELADAVVASAAYPAFLPALDQRLLFSRASEEQAYRITLTDGGVYDNLGLAPLWPDRDFSESLSVPRHDWIIACRAGYGLEVTEPASMWGARMGASFESVFARAQNLAMKRLFDLKDLGKLKGFMLPYLGQKDSTLKFTNLDMVTAEATAGYATNFNAMDKEWIERLVRRGEQIVHAQFKEHWQSYMSPPPVKAEI</sequence>
<evidence type="ECO:0000313" key="6">
    <source>
        <dbReference type="Proteomes" id="UP000296468"/>
    </source>
</evidence>
<dbReference type="EMBL" id="CP035088">
    <property type="protein sequence ID" value="QBZ87878.1"/>
    <property type="molecule type" value="Genomic_DNA"/>
</dbReference>
<dbReference type="SUPFAM" id="SSF52151">
    <property type="entry name" value="FabD/lysophospholipase-like"/>
    <property type="match status" value="1"/>
</dbReference>
<name>A0A4P7PBR0_9PSED</name>
<dbReference type="Proteomes" id="UP000296468">
    <property type="component" value="Chromosome"/>
</dbReference>
<dbReference type="InterPro" id="IPR050301">
    <property type="entry name" value="NTE"/>
</dbReference>
<dbReference type="InterPro" id="IPR002641">
    <property type="entry name" value="PNPLA_dom"/>
</dbReference>
<keyword evidence="2" id="KW-0442">Lipid degradation</keyword>
<evidence type="ECO:0000256" key="1">
    <source>
        <dbReference type="ARBA" id="ARBA00022801"/>
    </source>
</evidence>
<keyword evidence="3" id="KW-0443">Lipid metabolism</keyword>
<dbReference type="AlphaFoldDB" id="A0A4P7PBR0"/>